<feature type="transmembrane region" description="Helical" evidence="7">
    <location>
        <begin position="6"/>
        <end position="24"/>
    </location>
</feature>
<keyword evidence="4 7" id="KW-0812">Transmembrane</keyword>
<name>A0A381T2J9_9ZZZZ</name>
<dbReference type="Gene3D" id="1.20.120.1220">
    <property type="match status" value="1"/>
</dbReference>
<evidence type="ECO:0000259" key="9">
    <source>
        <dbReference type="Pfam" id="PF06750"/>
    </source>
</evidence>
<feature type="transmembrane region" description="Helical" evidence="7">
    <location>
        <begin position="227"/>
        <end position="251"/>
    </location>
</feature>
<comment type="subcellular location">
    <subcellularLocation>
        <location evidence="1">Cell membrane</location>
        <topology evidence="1">Multi-pass membrane protein</topology>
    </subcellularLocation>
</comment>
<dbReference type="InterPro" id="IPR000045">
    <property type="entry name" value="Prepilin_IV_endopep_pep"/>
</dbReference>
<evidence type="ECO:0008006" key="11">
    <source>
        <dbReference type="Google" id="ProtNLM"/>
    </source>
</evidence>
<feature type="transmembrane region" description="Helical" evidence="7">
    <location>
        <begin position="182"/>
        <end position="215"/>
    </location>
</feature>
<dbReference type="GO" id="GO:0005886">
    <property type="term" value="C:plasma membrane"/>
    <property type="evidence" value="ECO:0007669"/>
    <property type="project" value="UniProtKB-SubCell"/>
</dbReference>
<evidence type="ECO:0000313" key="10">
    <source>
        <dbReference type="EMBL" id="SVA07893.1"/>
    </source>
</evidence>
<keyword evidence="3" id="KW-1003">Cell membrane</keyword>
<organism evidence="10">
    <name type="scientific">marine metagenome</name>
    <dbReference type="NCBI Taxonomy" id="408172"/>
    <lineage>
        <taxon>unclassified sequences</taxon>
        <taxon>metagenomes</taxon>
        <taxon>ecological metagenomes</taxon>
    </lineage>
</organism>
<dbReference type="PANTHER" id="PTHR30487">
    <property type="entry name" value="TYPE 4 PREPILIN-LIKE PROTEINS LEADER PEPTIDE-PROCESSING ENZYME"/>
    <property type="match status" value="1"/>
</dbReference>
<proteinExistence type="inferred from homology"/>
<feature type="domain" description="Prepilin peptidase A24 N-terminal" evidence="9">
    <location>
        <begin position="8"/>
        <end position="90"/>
    </location>
</feature>
<feature type="transmembrane region" description="Helical" evidence="7">
    <location>
        <begin position="97"/>
        <end position="115"/>
    </location>
</feature>
<gene>
    <name evidence="10" type="ORF">METZ01_LOCUS60747</name>
</gene>
<dbReference type="EMBL" id="UINC01003620">
    <property type="protein sequence ID" value="SVA07893.1"/>
    <property type="molecule type" value="Genomic_DNA"/>
</dbReference>
<keyword evidence="6 7" id="KW-0472">Membrane</keyword>
<dbReference type="GO" id="GO:0006465">
    <property type="term" value="P:signal peptide processing"/>
    <property type="evidence" value="ECO:0007669"/>
    <property type="project" value="TreeGrafter"/>
</dbReference>
<feature type="transmembrane region" description="Helical" evidence="7">
    <location>
        <begin position="124"/>
        <end position="143"/>
    </location>
</feature>
<keyword evidence="5 7" id="KW-1133">Transmembrane helix</keyword>
<evidence type="ECO:0000256" key="6">
    <source>
        <dbReference type="ARBA" id="ARBA00023136"/>
    </source>
</evidence>
<dbReference type="Pfam" id="PF01478">
    <property type="entry name" value="Peptidase_A24"/>
    <property type="match status" value="1"/>
</dbReference>
<protein>
    <recommendedName>
        <fullName evidence="11">Prepilin peptidase</fullName>
    </recommendedName>
</protein>
<comment type="similarity">
    <text evidence="2">Belongs to the peptidase A24 family.</text>
</comment>
<accession>A0A381T2J9</accession>
<feature type="domain" description="Prepilin type IV endopeptidase peptidase" evidence="8">
    <location>
        <begin position="101"/>
        <end position="210"/>
    </location>
</feature>
<evidence type="ECO:0000256" key="5">
    <source>
        <dbReference type="ARBA" id="ARBA00022989"/>
    </source>
</evidence>
<evidence type="ECO:0000256" key="4">
    <source>
        <dbReference type="ARBA" id="ARBA00022692"/>
    </source>
</evidence>
<sequence>MAYFFLIILGASFGSFLNVVIYRVPGKMSLIKPASHCDSCKTPIKPFDNIPIFSYFILGGKCRQCGDSFSSRYALVEGLTAGLTVWLFIIFGINEKFFMYLILTYLLIAITFVDIDHFIIPNGFVLFGLAVLIVGLPMDWLPIDWEDGVSGAFVFAGFLFAIGLIGQFILKKESIGFGDIKLGLVLGGYLGVEYSVLALYLSFAISAIFVFIMLGSKMISKSQKIPFGPYLAGGTLLSILTTTPTGGNYILDWYISTMF</sequence>
<evidence type="ECO:0000256" key="7">
    <source>
        <dbReference type="SAM" id="Phobius"/>
    </source>
</evidence>
<evidence type="ECO:0000259" key="8">
    <source>
        <dbReference type="Pfam" id="PF01478"/>
    </source>
</evidence>
<dbReference type="GO" id="GO:0004190">
    <property type="term" value="F:aspartic-type endopeptidase activity"/>
    <property type="evidence" value="ECO:0007669"/>
    <property type="project" value="InterPro"/>
</dbReference>
<reference evidence="10" key="1">
    <citation type="submission" date="2018-05" db="EMBL/GenBank/DDBJ databases">
        <authorList>
            <person name="Lanie J.A."/>
            <person name="Ng W.-L."/>
            <person name="Kazmierczak K.M."/>
            <person name="Andrzejewski T.M."/>
            <person name="Davidsen T.M."/>
            <person name="Wayne K.J."/>
            <person name="Tettelin H."/>
            <person name="Glass J.I."/>
            <person name="Rusch D."/>
            <person name="Podicherti R."/>
            <person name="Tsui H.-C.T."/>
            <person name="Winkler M.E."/>
        </authorList>
    </citation>
    <scope>NUCLEOTIDE SEQUENCE</scope>
</reference>
<dbReference type="Pfam" id="PF06750">
    <property type="entry name" value="A24_N_bact"/>
    <property type="match status" value="1"/>
</dbReference>
<dbReference type="AlphaFoldDB" id="A0A381T2J9"/>
<evidence type="ECO:0000256" key="3">
    <source>
        <dbReference type="ARBA" id="ARBA00022475"/>
    </source>
</evidence>
<feature type="transmembrane region" description="Helical" evidence="7">
    <location>
        <begin position="73"/>
        <end position="91"/>
    </location>
</feature>
<evidence type="ECO:0000256" key="2">
    <source>
        <dbReference type="ARBA" id="ARBA00005801"/>
    </source>
</evidence>
<dbReference type="PANTHER" id="PTHR30487:SF0">
    <property type="entry name" value="PREPILIN LEADER PEPTIDASE_N-METHYLTRANSFERASE-RELATED"/>
    <property type="match status" value="1"/>
</dbReference>
<dbReference type="InterPro" id="IPR050882">
    <property type="entry name" value="Prepilin_peptidase/N-MTase"/>
</dbReference>
<dbReference type="InterPro" id="IPR010627">
    <property type="entry name" value="Prepilin_pept_A24_N"/>
</dbReference>
<evidence type="ECO:0000256" key="1">
    <source>
        <dbReference type="ARBA" id="ARBA00004651"/>
    </source>
</evidence>
<feature type="transmembrane region" description="Helical" evidence="7">
    <location>
        <begin position="149"/>
        <end position="170"/>
    </location>
</feature>